<dbReference type="PANTHER" id="PTHR11220">
    <property type="entry name" value="HEME-BINDING PROTEIN-RELATED"/>
    <property type="match status" value="1"/>
</dbReference>
<protein>
    <submittedName>
        <fullName evidence="1">SOUL heme-binding protein</fullName>
    </submittedName>
</protein>
<dbReference type="EMBL" id="CP000492">
    <property type="protein sequence ID" value="ABL66554.1"/>
    <property type="molecule type" value="Genomic_DNA"/>
</dbReference>
<dbReference type="Proteomes" id="UP000008701">
    <property type="component" value="Chromosome"/>
</dbReference>
<dbReference type="SUPFAM" id="SSF55136">
    <property type="entry name" value="Probable bacterial effector-binding domain"/>
    <property type="match status" value="1"/>
</dbReference>
<dbReference type="InterPro" id="IPR011256">
    <property type="entry name" value="Reg_factor_effector_dom_sf"/>
</dbReference>
<dbReference type="AlphaFoldDB" id="A1BJH7"/>
<dbReference type="STRING" id="290317.Cpha266_2566"/>
<gene>
    <name evidence="1" type="ordered locus">Cpha266_2566</name>
</gene>
<reference evidence="1 2" key="1">
    <citation type="submission" date="2006-12" db="EMBL/GenBank/DDBJ databases">
        <title>Complete sequence of Chlorobium phaeobacteroides DSM 266.</title>
        <authorList>
            <consortium name="US DOE Joint Genome Institute"/>
            <person name="Copeland A."/>
            <person name="Lucas S."/>
            <person name="Lapidus A."/>
            <person name="Barry K."/>
            <person name="Detter J.C."/>
            <person name="Glavina del Rio T."/>
            <person name="Hammon N."/>
            <person name="Israni S."/>
            <person name="Pitluck S."/>
            <person name="Goltsman E."/>
            <person name="Schmutz J."/>
            <person name="Larimer F."/>
            <person name="Land M."/>
            <person name="Hauser L."/>
            <person name="Mikhailova N."/>
            <person name="Li T."/>
            <person name="Overmann J."/>
            <person name="Bryant D.A."/>
            <person name="Richardson P."/>
        </authorList>
    </citation>
    <scope>NUCLEOTIDE SEQUENCE [LARGE SCALE GENOMIC DNA]</scope>
    <source>
        <strain evidence="1 2">DSM 266</strain>
    </source>
</reference>
<dbReference type="KEGG" id="cph:Cpha266_2566"/>
<sequence>MSGFLLAGCSVVGKRSADEPSFTLQKKDGVFEVRHYGRTVYAETVVDGAYAKTSGVAFSRLAGYIFGKNRAKQKIPMTAPVLQEPVSLKIPMTAPVLQEKKGDGWLMSFVMPDGSRLETLPEPLDPAVKLREAEGRSVAVIGYAGLHSEKNIRKYAGLLKEWIGKKGYRAISEPRAASYDPPWTIPFLRRNEVQIDVE</sequence>
<dbReference type="Gene3D" id="3.20.80.10">
    <property type="entry name" value="Regulatory factor, effector binding domain"/>
    <property type="match status" value="1"/>
</dbReference>
<name>A1BJH7_CHLPD</name>
<proteinExistence type="predicted"/>
<dbReference type="eggNOG" id="COG3449">
    <property type="taxonomic scope" value="Bacteria"/>
</dbReference>
<dbReference type="Pfam" id="PF04832">
    <property type="entry name" value="SOUL"/>
    <property type="match status" value="1"/>
</dbReference>
<evidence type="ECO:0000313" key="1">
    <source>
        <dbReference type="EMBL" id="ABL66554.1"/>
    </source>
</evidence>
<accession>A1BJH7</accession>
<dbReference type="OrthoDB" id="2156220at2"/>
<dbReference type="PANTHER" id="PTHR11220:SF58">
    <property type="entry name" value="SOUL HEME-BINDING FAMILY PROTEIN"/>
    <property type="match status" value="1"/>
</dbReference>
<dbReference type="InterPro" id="IPR006917">
    <property type="entry name" value="SOUL_heme-bd"/>
</dbReference>
<dbReference type="RefSeq" id="WP_011746331.1">
    <property type="nucleotide sequence ID" value="NC_008639.1"/>
</dbReference>
<organism evidence="1 2">
    <name type="scientific">Chlorobium phaeobacteroides (strain DSM 266 / SMG 266 / 2430)</name>
    <dbReference type="NCBI Taxonomy" id="290317"/>
    <lineage>
        <taxon>Bacteria</taxon>
        <taxon>Pseudomonadati</taxon>
        <taxon>Chlorobiota</taxon>
        <taxon>Chlorobiia</taxon>
        <taxon>Chlorobiales</taxon>
        <taxon>Chlorobiaceae</taxon>
        <taxon>Chlorobium/Pelodictyon group</taxon>
        <taxon>Chlorobium</taxon>
    </lineage>
</organism>
<evidence type="ECO:0000313" key="2">
    <source>
        <dbReference type="Proteomes" id="UP000008701"/>
    </source>
</evidence>
<dbReference type="HOGENOM" id="CLU_068699_0_1_10"/>
<keyword evidence="2" id="KW-1185">Reference proteome</keyword>